<dbReference type="InterPro" id="IPR047709">
    <property type="entry name" value="HpsJ-like"/>
</dbReference>
<keyword evidence="1" id="KW-0472">Membrane</keyword>
<keyword evidence="1" id="KW-0812">Transmembrane</keyword>
<evidence type="ECO:0000256" key="1">
    <source>
        <dbReference type="SAM" id="Phobius"/>
    </source>
</evidence>
<comment type="caution">
    <text evidence="2">The sequence shown here is derived from an EMBL/GenBank/DDBJ whole genome shotgun (WGS) entry which is preliminary data.</text>
</comment>
<gene>
    <name evidence="2" type="ORF">ENR15_03095</name>
</gene>
<evidence type="ECO:0000313" key="2">
    <source>
        <dbReference type="EMBL" id="HGF99664.1"/>
    </source>
</evidence>
<keyword evidence="1" id="KW-1133">Transmembrane helix</keyword>
<feature type="transmembrane region" description="Helical" evidence="1">
    <location>
        <begin position="20"/>
        <end position="39"/>
    </location>
</feature>
<accession>A0A7C3ZIE2</accession>
<feature type="transmembrane region" description="Helical" evidence="1">
    <location>
        <begin position="93"/>
        <end position="112"/>
    </location>
</feature>
<proteinExistence type="predicted"/>
<feature type="transmembrane region" description="Helical" evidence="1">
    <location>
        <begin position="59"/>
        <end position="81"/>
    </location>
</feature>
<dbReference type="AlphaFoldDB" id="A0A7C3ZIE2"/>
<name>A0A7C3ZIE2_9CYAN</name>
<dbReference type="NCBIfam" id="NF038305">
    <property type="entry name" value="HpsJ_fam"/>
    <property type="match status" value="1"/>
</dbReference>
<dbReference type="EMBL" id="DSPX01000028">
    <property type="protein sequence ID" value="HGF99664.1"/>
    <property type="molecule type" value="Genomic_DNA"/>
</dbReference>
<sequence length="254" mass="28617">MKATDSELISRQASRLLKQAGTVLIVISLLDLVMLPFPLELGDVRWRLNLTTQLIERGIVPMLGMALVFSGYGFETLTGAAYIKPKKLRDLKLWVFLISSFLGFIFLVLAPAHAFNAFSASNQAIAGFKKDAQQAETQLEERLQQQQTQIASILTSQQRLDDFIKSDNFNEEQLAKLKEFQNDPKALEKQTEAIRTNAKKEIEKRRQEAEKKSRTGALKSSFRLGISSLLLASCYITIGWTGLKSENKPKRPRV</sequence>
<feature type="transmembrane region" description="Helical" evidence="1">
    <location>
        <begin position="222"/>
        <end position="243"/>
    </location>
</feature>
<organism evidence="2">
    <name type="scientific">Planktothricoides sp. SpSt-374</name>
    <dbReference type="NCBI Taxonomy" id="2282167"/>
    <lineage>
        <taxon>Bacteria</taxon>
        <taxon>Bacillati</taxon>
        <taxon>Cyanobacteriota</taxon>
        <taxon>Cyanophyceae</taxon>
        <taxon>Oscillatoriophycideae</taxon>
        <taxon>Oscillatoriales</taxon>
        <taxon>Oscillatoriaceae</taxon>
        <taxon>Planktothricoides</taxon>
    </lineage>
</organism>
<reference evidence="2" key="1">
    <citation type="journal article" date="2020" name="mSystems">
        <title>Genome- and Community-Level Interaction Insights into Carbon Utilization and Element Cycling Functions of Hydrothermarchaeota in Hydrothermal Sediment.</title>
        <authorList>
            <person name="Zhou Z."/>
            <person name="Liu Y."/>
            <person name="Xu W."/>
            <person name="Pan J."/>
            <person name="Luo Z.H."/>
            <person name="Li M."/>
        </authorList>
    </citation>
    <scope>NUCLEOTIDE SEQUENCE [LARGE SCALE GENOMIC DNA]</scope>
    <source>
        <strain evidence="2">SpSt-374</strain>
    </source>
</reference>
<protein>
    <submittedName>
        <fullName evidence="2">Uncharacterized protein</fullName>
    </submittedName>
</protein>